<proteinExistence type="predicted"/>
<organism evidence="3 4">
    <name type="scientific">Arabis nemorensis</name>
    <dbReference type="NCBI Taxonomy" id="586526"/>
    <lineage>
        <taxon>Eukaryota</taxon>
        <taxon>Viridiplantae</taxon>
        <taxon>Streptophyta</taxon>
        <taxon>Embryophyta</taxon>
        <taxon>Tracheophyta</taxon>
        <taxon>Spermatophyta</taxon>
        <taxon>Magnoliopsida</taxon>
        <taxon>eudicotyledons</taxon>
        <taxon>Gunneridae</taxon>
        <taxon>Pentapetalae</taxon>
        <taxon>rosids</taxon>
        <taxon>malvids</taxon>
        <taxon>Brassicales</taxon>
        <taxon>Brassicaceae</taxon>
        <taxon>Arabideae</taxon>
        <taxon>Arabis</taxon>
    </lineage>
</organism>
<evidence type="ECO:0000313" key="3">
    <source>
        <dbReference type="EMBL" id="VVB16951.1"/>
    </source>
</evidence>
<protein>
    <recommendedName>
        <fullName evidence="2">Tify domain-containing protein</fullName>
    </recommendedName>
</protein>
<dbReference type="OrthoDB" id="1937734at2759"/>
<dbReference type="EMBL" id="CABITT030000008">
    <property type="protein sequence ID" value="VVB16951.1"/>
    <property type="molecule type" value="Genomic_DNA"/>
</dbReference>
<name>A0A565CTP4_9BRAS</name>
<feature type="domain" description="Tify" evidence="2">
    <location>
        <begin position="30"/>
        <end position="65"/>
    </location>
</feature>
<keyword evidence="4" id="KW-1185">Reference proteome</keyword>
<feature type="compositionally biased region" description="Polar residues" evidence="1">
    <location>
        <begin position="1"/>
        <end position="24"/>
    </location>
</feature>
<evidence type="ECO:0000313" key="4">
    <source>
        <dbReference type="Proteomes" id="UP000489600"/>
    </source>
</evidence>
<accession>A0A565CTP4</accession>
<evidence type="ECO:0000259" key="2">
    <source>
        <dbReference type="PROSITE" id="PS51320"/>
    </source>
</evidence>
<sequence length="130" mass="14709">MDLVPQQANSSIPSTHQDQPNYGTYKNMRREGQRAQVTMIYEGKVFVFSDLSSEKAEQILLLAENDETSPQIYTQLNCLPAPTRPNQWSFLQIINQGSNFDVSIGHMTCGIVLVIQKQTRDFLVKISKTS</sequence>
<dbReference type="SMART" id="SM00979">
    <property type="entry name" value="TIFY"/>
    <property type="match status" value="1"/>
</dbReference>
<evidence type="ECO:0000256" key="1">
    <source>
        <dbReference type="SAM" id="MobiDB-lite"/>
    </source>
</evidence>
<dbReference type="Proteomes" id="UP000489600">
    <property type="component" value="Unassembled WGS sequence"/>
</dbReference>
<comment type="caution">
    <text evidence="3">The sequence shown here is derived from an EMBL/GenBank/DDBJ whole genome shotgun (WGS) entry which is preliminary data.</text>
</comment>
<dbReference type="PROSITE" id="PS51320">
    <property type="entry name" value="TIFY"/>
    <property type="match status" value="1"/>
</dbReference>
<reference evidence="3" key="1">
    <citation type="submission" date="2019-07" db="EMBL/GenBank/DDBJ databases">
        <authorList>
            <person name="Dittberner H."/>
        </authorList>
    </citation>
    <scope>NUCLEOTIDE SEQUENCE [LARGE SCALE GENOMIC DNA]</scope>
</reference>
<feature type="region of interest" description="Disordered" evidence="1">
    <location>
        <begin position="1"/>
        <end position="25"/>
    </location>
</feature>
<dbReference type="Pfam" id="PF06200">
    <property type="entry name" value="tify"/>
    <property type="match status" value="1"/>
</dbReference>
<dbReference type="AlphaFoldDB" id="A0A565CTP4"/>
<gene>
    <name evidence="3" type="ORF">ANE_LOCUS27395</name>
</gene>
<dbReference type="InterPro" id="IPR010399">
    <property type="entry name" value="Tify_dom"/>
</dbReference>